<dbReference type="PANTHER" id="PTHR44196:SF1">
    <property type="entry name" value="DEHYDROGENASE_REDUCTASE SDR FAMILY MEMBER 7B"/>
    <property type="match status" value="1"/>
</dbReference>
<evidence type="ECO:0000256" key="2">
    <source>
        <dbReference type="ARBA" id="ARBA00023002"/>
    </source>
</evidence>
<protein>
    <recommendedName>
        <fullName evidence="4">Oxidoreductase</fullName>
    </recommendedName>
</protein>
<dbReference type="InterPro" id="IPR002347">
    <property type="entry name" value="SDR_fam"/>
</dbReference>
<dbReference type="FunFam" id="3.40.50.720:FF:000047">
    <property type="entry name" value="NADP-dependent L-serine/L-allo-threonine dehydrogenase"/>
    <property type="match status" value="1"/>
</dbReference>
<evidence type="ECO:0008006" key="4">
    <source>
        <dbReference type="Google" id="ProtNLM"/>
    </source>
</evidence>
<dbReference type="CDD" id="cd05233">
    <property type="entry name" value="SDR_c"/>
    <property type="match status" value="1"/>
</dbReference>
<keyword evidence="2" id="KW-0560">Oxidoreductase</keyword>
<dbReference type="PROSITE" id="PS00061">
    <property type="entry name" value="ADH_SHORT"/>
    <property type="match status" value="1"/>
</dbReference>
<dbReference type="Pfam" id="PF00106">
    <property type="entry name" value="adh_short"/>
    <property type="match status" value="1"/>
</dbReference>
<dbReference type="InterPro" id="IPR020904">
    <property type="entry name" value="Sc_DH/Rdtase_CS"/>
</dbReference>
<name>A0A0F9RZD2_9ZZZZ</name>
<dbReference type="GO" id="GO:0016020">
    <property type="term" value="C:membrane"/>
    <property type="evidence" value="ECO:0007669"/>
    <property type="project" value="TreeGrafter"/>
</dbReference>
<evidence type="ECO:0000256" key="1">
    <source>
        <dbReference type="ARBA" id="ARBA00006484"/>
    </source>
</evidence>
<dbReference type="Gene3D" id="3.40.50.720">
    <property type="entry name" value="NAD(P)-binding Rossmann-like Domain"/>
    <property type="match status" value="1"/>
</dbReference>
<dbReference type="PANTHER" id="PTHR44196">
    <property type="entry name" value="DEHYDROGENASE/REDUCTASE SDR FAMILY MEMBER 7B"/>
    <property type="match status" value="1"/>
</dbReference>
<dbReference type="AlphaFoldDB" id="A0A0F9RZD2"/>
<evidence type="ECO:0000313" key="3">
    <source>
        <dbReference type="EMBL" id="KKN61805.1"/>
    </source>
</evidence>
<accession>A0A0F9RZD2</accession>
<organism evidence="3">
    <name type="scientific">marine sediment metagenome</name>
    <dbReference type="NCBI Taxonomy" id="412755"/>
    <lineage>
        <taxon>unclassified sequences</taxon>
        <taxon>metagenomes</taxon>
        <taxon>ecological metagenomes</taxon>
    </lineage>
</organism>
<comment type="caution">
    <text evidence="3">The sequence shown here is derived from an EMBL/GenBank/DDBJ whole genome shotgun (WGS) entry which is preliminary data.</text>
</comment>
<reference evidence="3" key="1">
    <citation type="journal article" date="2015" name="Nature">
        <title>Complex archaea that bridge the gap between prokaryotes and eukaryotes.</title>
        <authorList>
            <person name="Spang A."/>
            <person name="Saw J.H."/>
            <person name="Jorgensen S.L."/>
            <person name="Zaremba-Niedzwiedzka K."/>
            <person name="Martijn J."/>
            <person name="Lind A.E."/>
            <person name="van Eijk R."/>
            <person name="Schleper C."/>
            <person name="Guy L."/>
            <person name="Ettema T.J."/>
        </authorList>
    </citation>
    <scope>NUCLEOTIDE SEQUENCE</scope>
</reference>
<dbReference type="InterPro" id="IPR036291">
    <property type="entry name" value="NAD(P)-bd_dom_sf"/>
</dbReference>
<dbReference type="PRINTS" id="PR00081">
    <property type="entry name" value="GDHRDH"/>
</dbReference>
<dbReference type="GO" id="GO:0016616">
    <property type="term" value="F:oxidoreductase activity, acting on the CH-OH group of donors, NAD or NADP as acceptor"/>
    <property type="evidence" value="ECO:0007669"/>
    <property type="project" value="UniProtKB-ARBA"/>
</dbReference>
<proteinExistence type="inferred from homology"/>
<dbReference type="EMBL" id="LAZR01000645">
    <property type="protein sequence ID" value="KKN61805.1"/>
    <property type="molecule type" value="Genomic_DNA"/>
</dbReference>
<comment type="similarity">
    <text evidence="1">Belongs to the short-chain dehydrogenases/reductases (SDR) family.</text>
</comment>
<sequence length="241" mass="25940">MADKPLIAITGASSGIGEATARAFSKAGYPLLLMARRVDRMEALGLPNAVLAKVDVRDRDAIKAAVAEGEAKFGPVDLMFANAGVAHLADIATQPPEEWDAMIDINTKGVMNTVHAVMNGMMQRQRGTLVMMSSIAGRKIYPDHTVYCGTKFFVHAVAESLREYLSGYNVRVQVISPGVIETEVLSGVHDPNTLAAYQANKLAIGGGIGPEHVADLILTTYRMSQNALVQEIVLTPTRQRH</sequence>
<dbReference type="SUPFAM" id="SSF51735">
    <property type="entry name" value="NAD(P)-binding Rossmann-fold domains"/>
    <property type="match status" value="1"/>
</dbReference>
<gene>
    <name evidence="3" type="ORF">LCGC14_0518330</name>
</gene>